<evidence type="ECO:0000313" key="2">
    <source>
        <dbReference type="Proteomes" id="UP001632038"/>
    </source>
</evidence>
<keyword evidence="2" id="KW-1185">Reference proteome</keyword>
<dbReference type="EMBL" id="JAVIJP010000039">
    <property type="protein sequence ID" value="KAL3627556.1"/>
    <property type="molecule type" value="Genomic_DNA"/>
</dbReference>
<comment type="caution">
    <text evidence="1">The sequence shown here is derived from an EMBL/GenBank/DDBJ whole genome shotgun (WGS) entry which is preliminary data.</text>
</comment>
<sequence length="202" mass="22423">MNNNNNHKTTPKMIPKMLILYLILFNIFTLNMIIAQDYDDPKEKTPPAEIINCNGIYVSYNFISRTKLYPYLKNVTAQPWAFKSTLTVLNAGLFELKAWKIFVGFQHQEILVSASNAVVLDGDDFPAPVGNGTTFSGYPLTDLKTSVETAGDLTQIQAEVELTGTQFGIKPPGNPMPKTIKLVNDGYKCPAPKKSGIMHTHI</sequence>
<organism evidence="1 2">
    <name type="scientific">Castilleja foliolosa</name>
    <dbReference type="NCBI Taxonomy" id="1961234"/>
    <lineage>
        <taxon>Eukaryota</taxon>
        <taxon>Viridiplantae</taxon>
        <taxon>Streptophyta</taxon>
        <taxon>Embryophyta</taxon>
        <taxon>Tracheophyta</taxon>
        <taxon>Spermatophyta</taxon>
        <taxon>Magnoliopsida</taxon>
        <taxon>eudicotyledons</taxon>
        <taxon>Gunneridae</taxon>
        <taxon>Pentapetalae</taxon>
        <taxon>asterids</taxon>
        <taxon>lamiids</taxon>
        <taxon>Lamiales</taxon>
        <taxon>Orobanchaceae</taxon>
        <taxon>Pedicularideae</taxon>
        <taxon>Castillejinae</taxon>
        <taxon>Castilleja</taxon>
    </lineage>
</organism>
<dbReference type="Proteomes" id="UP001632038">
    <property type="component" value="Unassembled WGS sequence"/>
</dbReference>
<dbReference type="PANTHER" id="PTHR31052:SF12">
    <property type="entry name" value="COBRA-LIKE PROTEIN 7"/>
    <property type="match status" value="1"/>
</dbReference>
<accession>A0ABD3CE08</accession>
<name>A0ABD3CE08_9LAMI</name>
<protein>
    <submittedName>
        <fullName evidence="1">Uncharacterized protein</fullName>
    </submittedName>
</protein>
<gene>
    <name evidence="1" type="ORF">CASFOL_028919</name>
</gene>
<evidence type="ECO:0000313" key="1">
    <source>
        <dbReference type="EMBL" id="KAL3627556.1"/>
    </source>
</evidence>
<dbReference type="AlphaFoldDB" id="A0ABD3CE08"/>
<proteinExistence type="predicted"/>
<reference evidence="2" key="1">
    <citation type="journal article" date="2024" name="IScience">
        <title>Strigolactones Initiate the Formation of Haustorium-like Structures in Castilleja.</title>
        <authorList>
            <person name="Buerger M."/>
            <person name="Peterson D."/>
            <person name="Chory J."/>
        </authorList>
    </citation>
    <scope>NUCLEOTIDE SEQUENCE [LARGE SCALE GENOMIC DNA]</scope>
</reference>
<dbReference type="PANTHER" id="PTHR31052">
    <property type="entry name" value="COBRA-LIKE PROTEIN 7"/>
    <property type="match status" value="1"/>
</dbReference>